<evidence type="ECO:0000256" key="5">
    <source>
        <dbReference type="ARBA" id="ARBA00022741"/>
    </source>
</evidence>
<evidence type="ECO:0000256" key="3">
    <source>
        <dbReference type="ARBA" id="ARBA00022598"/>
    </source>
</evidence>
<protein>
    <recommendedName>
        <fullName evidence="2 8">Pyruvate carboxylase</fullName>
        <ecNumber evidence="2 8">6.4.1.1</ecNumber>
    </recommendedName>
</protein>
<evidence type="ECO:0000259" key="12">
    <source>
        <dbReference type="PROSITE" id="PS50991"/>
    </source>
</evidence>
<comment type="catalytic activity">
    <reaction evidence="8">
        <text>hydrogencarbonate + pyruvate + ATP = oxaloacetate + ADP + phosphate + H(+)</text>
        <dbReference type="Rhea" id="RHEA:20844"/>
        <dbReference type="ChEBI" id="CHEBI:15361"/>
        <dbReference type="ChEBI" id="CHEBI:15378"/>
        <dbReference type="ChEBI" id="CHEBI:16452"/>
        <dbReference type="ChEBI" id="CHEBI:17544"/>
        <dbReference type="ChEBI" id="CHEBI:30616"/>
        <dbReference type="ChEBI" id="CHEBI:43474"/>
        <dbReference type="ChEBI" id="CHEBI:456216"/>
        <dbReference type="EC" id="6.4.1.1"/>
    </reaction>
</comment>
<dbReference type="PIRSF" id="PIRSF001594">
    <property type="entry name" value="Pyruv_carbox"/>
    <property type="match status" value="1"/>
</dbReference>
<dbReference type="Pfam" id="PF00682">
    <property type="entry name" value="HMGL-like"/>
    <property type="match status" value="1"/>
</dbReference>
<dbReference type="SUPFAM" id="SSF51246">
    <property type="entry name" value="Rudiment single hybrid motif"/>
    <property type="match status" value="1"/>
</dbReference>
<dbReference type="EC" id="6.4.1.1" evidence="2 8"/>
<feature type="domain" description="Biotin carboxylation" evidence="11">
    <location>
        <begin position="6"/>
        <end position="459"/>
    </location>
</feature>
<dbReference type="Gene3D" id="3.20.20.70">
    <property type="entry name" value="Aldolase class I"/>
    <property type="match status" value="1"/>
</dbReference>
<feature type="domain" description="Lipoyl-binding" evidence="9">
    <location>
        <begin position="1079"/>
        <end position="1148"/>
    </location>
</feature>
<dbReference type="InterPro" id="IPR011054">
    <property type="entry name" value="Rudment_hybrid_motif"/>
</dbReference>
<evidence type="ECO:0000256" key="6">
    <source>
        <dbReference type="ARBA" id="ARBA00022840"/>
    </source>
</evidence>
<dbReference type="CDD" id="cd07937">
    <property type="entry name" value="DRE_TIM_PC_TC_5S"/>
    <property type="match status" value="1"/>
</dbReference>
<evidence type="ECO:0000256" key="1">
    <source>
        <dbReference type="ARBA" id="ARBA00001953"/>
    </source>
</evidence>
<dbReference type="InterPro" id="IPR011053">
    <property type="entry name" value="Single_hybrid_motif"/>
</dbReference>
<reference evidence="14" key="1">
    <citation type="journal article" date="2019" name="Int. J. Syst. Evol. Microbiol.">
        <title>The Global Catalogue of Microorganisms (GCM) 10K type strain sequencing project: providing services to taxonomists for standard genome sequencing and annotation.</title>
        <authorList>
            <consortium name="The Broad Institute Genomics Platform"/>
            <consortium name="The Broad Institute Genome Sequencing Center for Infectious Disease"/>
            <person name="Wu L."/>
            <person name="Ma J."/>
        </authorList>
    </citation>
    <scope>NUCLEOTIDE SEQUENCE [LARGE SCALE GENOMIC DNA]</scope>
    <source>
        <strain evidence="14">CGMCC 1.12942</strain>
    </source>
</reference>
<keyword evidence="6 8" id="KW-0067">ATP-binding</keyword>
<dbReference type="InterPro" id="IPR055268">
    <property type="entry name" value="PCB-like"/>
</dbReference>
<dbReference type="PROSITE" id="PS00866">
    <property type="entry name" value="CPSASE_1"/>
    <property type="match status" value="1"/>
</dbReference>
<proteinExistence type="predicted"/>
<dbReference type="SUPFAM" id="SSF52440">
    <property type="entry name" value="PreATP-grasp domain"/>
    <property type="match status" value="1"/>
</dbReference>
<name>A0ABW2RIX4_9BACL</name>
<dbReference type="GO" id="GO:0004736">
    <property type="term" value="F:pyruvate carboxylase activity"/>
    <property type="evidence" value="ECO:0007669"/>
    <property type="project" value="UniProtKB-EC"/>
</dbReference>
<evidence type="ECO:0000259" key="11">
    <source>
        <dbReference type="PROSITE" id="PS50979"/>
    </source>
</evidence>
<accession>A0ABW2RIX4</accession>
<comment type="function">
    <text evidence="8">Catalyzes a 2-step reaction, involving the ATP-dependent carboxylation of the covalently attached biotin in the first step and the transfer of the carboxyl group to pyruvate in the second.</text>
</comment>
<dbReference type="Pfam" id="PF02785">
    <property type="entry name" value="Biotin_carb_C"/>
    <property type="match status" value="1"/>
</dbReference>
<evidence type="ECO:0000256" key="2">
    <source>
        <dbReference type="ARBA" id="ARBA00013057"/>
    </source>
</evidence>
<organism evidence="13 14">
    <name type="scientific">Laceyella putida</name>
    <dbReference type="NCBI Taxonomy" id="110101"/>
    <lineage>
        <taxon>Bacteria</taxon>
        <taxon>Bacillati</taxon>
        <taxon>Bacillota</taxon>
        <taxon>Bacilli</taxon>
        <taxon>Bacillales</taxon>
        <taxon>Thermoactinomycetaceae</taxon>
        <taxon>Laceyella</taxon>
    </lineage>
</organism>
<dbReference type="InterPro" id="IPR000891">
    <property type="entry name" value="PYR_CT"/>
</dbReference>
<dbReference type="PANTHER" id="PTHR43778:SF2">
    <property type="entry name" value="PYRUVATE CARBOXYLASE, MITOCHONDRIAL"/>
    <property type="match status" value="1"/>
</dbReference>
<dbReference type="SUPFAM" id="SSF51230">
    <property type="entry name" value="Single hybrid motif"/>
    <property type="match status" value="1"/>
</dbReference>
<dbReference type="PROSITE" id="PS50975">
    <property type="entry name" value="ATP_GRASP"/>
    <property type="match status" value="1"/>
</dbReference>
<dbReference type="PROSITE" id="PS50991">
    <property type="entry name" value="PYR_CT"/>
    <property type="match status" value="1"/>
</dbReference>
<dbReference type="Proteomes" id="UP001596500">
    <property type="component" value="Unassembled WGS sequence"/>
</dbReference>
<dbReference type="PANTHER" id="PTHR43778">
    <property type="entry name" value="PYRUVATE CARBOXYLASE"/>
    <property type="match status" value="1"/>
</dbReference>
<dbReference type="Gene3D" id="2.40.50.100">
    <property type="match status" value="1"/>
</dbReference>
<dbReference type="Pfam" id="PF00364">
    <property type="entry name" value="Biotin_lipoyl"/>
    <property type="match status" value="1"/>
</dbReference>
<dbReference type="SUPFAM" id="SSF89000">
    <property type="entry name" value="post-HMGL domain-like"/>
    <property type="match status" value="1"/>
</dbReference>
<keyword evidence="14" id="KW-1185">Reference proteome</keyword>
<evidence type="ECO:0000256" key="7">
    <source>
        <dbReference type="ARBA" id="ARBA00023267"/>
    </source>
</evidence>
<dbReference type="RefSeq" id="WP_379863973.1">
    <property type="nucleotide sequence ID" value="NZ_JBHTBW010000016.1"/>
</dbReference>
<dbReference type="PROSITE" id="PS50979">
    <property type="entry name" value="BC"/>
    <property type="match status" value="1"/>
</dbReference>
<dbReference type="InterPro" id="IPR003379">
    <property type="entry name" value="Carboxylase_cons_dom"/>
</dbReference>
<dbReference type="InterPro" id="IPR000089">
    <property type="entry name" value="Biotin_lipoyl"/>
</dbReference>
<keyword evidence="4" id="KW-0479">Metal-binding</keyword>
<dbReference type="InterPro" id="IPR016185">
    <property type="entry name" value="PreATP-grasp_dom_sf"/>
</dbReference>
<dbReference type="NCBIfam" id="NF006761">
    <property type="entry name" value="PRK09282.1"/>
    <property type="match status" value="1"/>
</dbReference>
<dbReference type="InterPro" id="IPR005482">
    <property type="entry name" value="Biotin_COase_C"/>
</dbReference>
<dbReference type="InterPro" id="IPR013785">
    <property type="entry name" value="Aldolase_TIM"/>
</dbReference>
<keyword evidence="13" id="KW-0670">Pyruvate</keyword>
<dbReference type="InterPro" id="IPR005930">
    <property type="entry name" value="Pyruv_COase"/>
</dbReference>
<dbReference type="NCBIfam" id="NF009554">
    <property type="entry name" value="PRK12999.1"/>
    <property type="match status" value="1"/>
</dbReference>
<dbReference type="InterPro" id="IPR005479">
    <property type="entry name" value="CPAse_ATP-bd"/>
</dbReference>
<evidence type="ECO:0000259" key="10">
    <source>
        <dbReference type="PROSITE" id="PS50975"/>
    </source>
</evidence>
<keyword evidence="5 8" id="KW-0547">Nucleotide-binding</keyword>
<dbReference type="InterPro" id="IPR011761">
    <property type="entry name" value="ATP-grasp"/>
</dbReference>
<evidence type="ECO:0000256" key="8">
    <source>
        <dbReference type="PIRNR" id="PIRNR001594"/>
    </source>
</evidence>
<comment type="cofactor">
    <cofactor evidence="1 8">
        <name>biotin</name>
        <dbReference type="ChEBI" id="CHEBI:57586"/>
    </cofactor>
</comment>
<dbReference type="InterPro" id="IPR011764">
    <property type="entry name" value="Biotin_carboxylation_dom"/>
</dbReference>
<feature type="domain" description="ATP-grasp" evidence="10">
    <location>
        <begin position="126"/>
        <end position="323"/>
    </location>
</feature>
<dbReference type="EMBL" id="JBHTBW010000016">
    <property type="protein sequence ID" value="MFC7440691.1"/>
    <property type="molecule type" value="Genomic_DNA"/>
</dbReference>
<evidence type="ECO:0000313" key="14">
    <source>
        <dbReference type="Proteomes" id="UP001596500"/>
    </source>
</evidence>
<dbReference type="Pfam" id="PF00289">
    <property type="entry name" value="Biotin_carb_N"/>
    <property type="match status" value="1"/>
</dbReference>
<dbReference type="PROSITE" id="PS00867">
    <property type="entry name" value="CPSASE_2"/>
    <property type="match status" value="1"/>
</dbReference>
<dbReference type="Pfam" id="PF02786">
    <property type="entry name" value="CPSase_L_D2"/>
    <property type="match status" value="1"/>
</dbReference>
<feature type="domain" description="Pyruvate carboxyltransferase" evidence="12">
    <location>
        <begin position="536"/>
        <end position="804"/>
    </location>
</feature>
<dbReference type="NCBIfam" id="TIGR01235">
    <property type="entry name" value="pyruv_carbox"/>
    <property type="match status" value="1"/>
</dbReference>
<dbReference type="InterPro" id="IPR005481">
    <property type="entry name" value="BC-like_N"/>
</dbReference>
<dbReference type="Pfam" id="PF02436">
    <property type="entry name" value="PYC_OADA"/>
    <property type="match status" value="1"/>
</dbReference>
<evidence type="ECO:0000256" key="4">
    <source>
        <dbReference type="ARBA" id="ARBA00022723"/>
    </source>
</evidence>
<dbReference type="Gene3D" id="3.30.470.20">
    <property type="entry name" value="ATP-grasp fold, B domain"/>
    <property type="match status" value="1"/>
</dbReference>
<evidence type="ECO:0000259" key="9">
    <source>
        <dbReference type="PROSITE" id="PS50968"/>
    </source>
</evidence>
<sequence length="1148" mass="128590">MKRLKRFTKVLVANRGEIAIRIFRACTELGIRTVAVYTEQDTLSLHRFKADEAYLIGEGKGPIEAYLDMDAILEVAKRHDVDAIHPGYGFLAENAEFAERCQREGIVFIGPSPEHIQMFGDKVDARAMAVKAGLPVIPGTPEPIQSLEEAMDFVGQHDYPIIIKAAAGGGGRGMRIVRNQEELCEALERARSEAKSAFGNAAVYIEKFLENPKHIEVQILADRHGHVVHLFERDCSIQRRHQKVVEVAPSLSLTDELREKICNAALNLMEKAGYCNAGTVEFLVTPDQQYYFIEVNPRVQVEHTITEMITGIDIVQSQIRIAEGYALTDPEVGVPTQKEISTRGYAIQCRVTTEDPARNFLPETGKLLAYRSGGGFGIRLDSGNAYPGAVITPHYDSLLVKVSSWAMTYEQAAKKMLRTLREFRVRGVKTNIPFLENVVQHPVFLNGKYDTSFIDTTPELFEFPKRKDRGTKLLTYIGQTVVNGYPGLPVGKKPVFNDPRIPFTSIEQDYPRGTKQILDDQGADGLLDWIKSSDRLLVTDTTFRDAHQSLFATRMRTYDLLNIAEATGKLASDLFSLEMWGGATFDTCMRFLNEDPWERLHLLREKIPNILFQMLFRGANAVGYTNYPDNVIRKFVQLAAKSGIDVFRIFDSLNWIEGMQVAIDAVRETGKIAEATICYTGDILDATRDKYSLQYYVDLAKQLEDAGAQMLAIKDMAGLLKPFAAYKLVKALKEEIGLPIHLHTHDTSGNQMATLIKAYEAGVDIVDAALSSMSGFTSQPSLNGLVASLQGQERETQLDLDHLQKLSDYWEDVRPFYEGFESGIKAPTAEVYIHEMPGGQYSNLHQQAIAVGLGKRWEEVKKTYAIVNKMFGDIVKVTPSSKVVGDMALYMVQNNLTEQDIYERGERLDFPESVVQFFQGYLGQPPGGFPTKLRDIILKGRDHFTCRPGELLEPIDVEQVRIELEEKTGRQVDEYDIMSYIMYPKVFLDREKKTNEFGNVSVLDTPTFFYGLRFGEEIKVEIEKGKTLIVKLITVGPLAADGTRTVYYELNGQPREVNIRDLSAKTTVEVRRKANPDEAGQVGATMPGHVLKILVEPGDKVKKGEHLVVTEAMKMETTIQAPFDAEVKEIHVKSGDAIETGDLLIELG</sequence>
<dbReference type="SUPFAM" id="SSF56059">
    <property type="entry name" value="Glutathione synthetase ATP-binding domain-like"/>
    <property type="match status" value="1"/>
</dbReference>
<dbReference type="Gene3D" id="3.10.600.10">
    <property type="entry name" value="pyruvate carboxylase f1077a mutant domain"/>
    <property type="match status" value="1"/>
</dbReference>
<gene>
    <name evidence="13" type="primary">pyc</name>
    <name evidence="13" type="ORF">ACFQNG_05960</name>
</gene>
<evidence type="ECO:0000313" key="13">
    <source>
        <dbReference type="EMBL" id="MFC7440691.1"/>
    </source>
</evidence>
<keyword evidence="3 8" id="KW-0436">Ligase</keyword>
<dbReference type="SMART" id="SM00878">
    <property type="entry name" value="Biotin_carb_C"/>
    <property type="match status" value="1"/>
</dbReference>
<keyword evidence="7 8" id="KW-0092">Biotin</keyword>
<dbReference type="PROSITE" id="PS50968">
    <property type="entry name" value="BIOTINYL_LIPOYL"/>
    <property type="match status" value="1"/>
</dbReference>
<dbReference type="SUPFAM" id="SSF51569">
    <property type="entry name" value="Aldolase"/>
    <property type="match status" value="1"/>
</dbReference>
<dbReference type="CDD" id="cd06850">
    <property type="entry name" value="biotinyl_domain"/>
    <property type="match status" value="1"/>
</dbReference>
<comment type="caution">
    <text evidence="13">The sequence shown here is derived from an EMBL/GenBank/DDBJ whole genome shotgun (WGS) entry which is preliminary data.</text>
</comment>